<comment type="caution">
    <text evidence="15">The sequence shown here is derived from an EMBL/GenBank/DDBJ whole genome shotgun (WGS) entry which is preliminary data.</text>
</comment>
<evidence type="ECO:0000256" key="11">
    <source>
        <dbReference type="RuleBase" id="RU003615"/>
    </source>
</evidence>
<organism evidence="15 16">
    <name type="scientific">Undibacterium nitidum</name>
    <dbReference type="NCBI Taxonomy" id="2762298"/>
    <lineage>
        <taxon>Bacteria</taxon>
        <taxon>Pseudomonadati</taxon>
        <taxon>Pseudomonadota</taxon>
        <taxon>Betaproteobacteria</taxon>
        <taxon>Burkholderiales</taxon>
        <taxon>Oxalobacteraceae</taxon>
        <taxon>Undibacterium</taxon>
    </lineage>
</organism>
<dbReference type="InterPro" id="IPR006047">
    <property type="entry name" value="GH13_cat_dom"/>
</dbReference>
<dbReference type="GO" id="GO:0005975">
    <property type="term" value="P:carbohydrate metabolic process"/>
    <property type="evidence" value="ECO:0007669"/>
    <property type="project" value="InterPro"/>
</dbReference>
<dbReference type="InterPro" id="IPR017853">
    <property type="entry name" value="GH"/>
</dbReference>
<evidence type="ECO:0000256" key="8">
    <source>
        <dbReference type="ARBA" id="ARBA00022837"/>
    </source>
</evidence>
<comment type="cofactor">
    <cofactor evidence="2">
        <name>Ca(2+)</name>
        <dbReference type="ChEBI" id="CHEBI:29108"/>
    </cofactor>
</comment>
<dbReference type="InterPro" id="IPR013780">
    <property type="entry name" value="Glyco_hydro_b"/>
</dbReference>
<dbReference type="Gene3D" id="2.60.40.10">
    <property type="entry name" value="Immunoglobulins"/>
    <property type="match status" value="1"/>
</dbReference>
<dbReference type="SUPFAM" id="SSF51445">
    <property type="entry name" value="(Trans)glycosidases"/>
    <property type="match status" value="1"/>
</dbReference>
<dbReference type="PANTHER" id="PTHR43447">
    <property type="entry name" value="ALPHA-AMYLASE"/>
    <property type="match status" value="1"/>
</dbReference>
<comment type="similarity">
    <text evidence="3 11">Belongs to the glycosyl hydrolase 13 family.</text>
</comment>
<dbReference type="SUPFAM" id="SSF49452">
    <property type="entry name" value="Starch-binding domain-like"/>
    <property type="match status" value="1"/>
</dbReference>
<proteinExistence type="inferred from homology"/>
<evidence type="ECO:0000313" key="16">
    <source>
        <dbReference type="Proteomes" id="UP000627446"/>
    </source>
</evidence>
<dbReference type="CDD" id="cd11317">
    <property type="entry name" value="AmyAc_bac_euk_AmyA"/>
    <property type="match status" value="1"/>
</dbReference>
<evidence type="ECO:0000313" key="15">
    <source>
        <dbReference type="EMBL" id="MBC3882636.1"/>
    </source>
</evidence>
<feature type="chain" id="PRO_5038008386" description="Alpha-amylase" evidence="13">
    <location>
        <begin position="31"/>
        <end position="628"/>
    </location>
</feature>
<keyword evidence="10 12" id="KW-0326">Glycosidase</keyword>
<evidence type="ECO:0000256" key="9">
    <source>
        <dbReference type="ARBA" id="ARBA00023277"/>
    </source>
</evidence>
<evidence type="ECO:0000256" key="13">
    <source>
        <dbReference type="SAM" id="SignalP"/>
    </source>
</evidence>
<evidence type="ECO:0000256" key="3">
    <source>
        <dbReference type="ARBA" id="ARBA00008061"/>
    </source>
</evidence>
<dbReference type="GO" id="GO:0046872">
    <property type="term" value="F:metal ion binding"/>
    <property type="evidence" value="ECO:0007669"/>
    <property type="project" value="UniProtKB-KW"/>
</dbReference>
<evidence type="ECO:0000256" key="1">
    <source>
        <dbReference type="ARBA" id="ARBA00000548"/>
    </source>
</evidence>
<protein>
    <recommendedName>
        <fullName evidence="5 12">Alpha-amylase</fullName>
        <ecNumber evidence="4 12">3.2.1.1</ecNumber>
    </recommendedName>
</protein>
<dbReference type="InterPro" id="IPR013783">
    <property type="entry name" value="Ig-like_fold"/>
</dbReference>
<dbReference type="Gene3D" id="3.20.20.80">
    <property type="entry name" value="Glycosidases"/>
    <property type="match status" value="1"/>
</dbReference>
<comment type="catalytic activity">
    <reaction evidence="1 12">
        <text>Endohydrolysis of (1-&gt;4)-alpha-D-glucosidic linkages in polysaccharides containing three or more (1-&gt;4)-alpha-linked D-glucose units.</text>
        <dbReference type="EC" id="3.2.1.1"/>
    </reaction>
</comment>
<evidence type="ECO:0000256" key="7">
    <source>
        <dbReference type="ARBA" id="ARBA00022801"/>
    </source>
</evidence>
<dbReference type="RefSeq" id="WP_186917251.1">
    <property type="nucleotide sequence ID" value="NZ_JACOFZ010000006.1"/>
</dbReference>
<dbReference type="Proteomes" id="UP000627446">
    <property type="component" value="Unassembled WGS sequence"/>
</dbReference>
<dbReference type="InterPro" id="IPR006048">
    <property type="entry name" value="A-amylase/branching_C"/>
</dbReference>
<keyword evidence="9 12" id="KW-0119">Carbohydrate metabolism</keyword>
<dbReference type="InterPro" id="IPR013784">
    <property type="entry name" value="Carb-bd-like_fold"/>
</dbReference>
<dbReference type="SUPFAM" id="SSF51011">
    <property type="entry name" value="Glycosyl hydrolase domain"/>
    <property type="match status" value="1"/>
</dbReference>
<sequence>MKLKSTKWLSLLATGSLVLGPLFLSTSANAAVLNPKGTSVQMFHWKWKDISKECTNWLGPQGVGAVQVSPPTAAQNGVNWYDIYQPVDYTSLTSKMGNATEFQAMITACHNAGVRVYVDVVANHLSAASGTATNGATYSATTLTYPRFSAADFHPNCAIQDADYGSPGNRNSITSCRLVGLPDLNTGSAYVQGQIKNYLTAMINMGVDGFRFDAAKHIAQADLQAIYSGVAHTSLAGEPLWVTQEIIPDGNVDRNSYLTIGTINEFKYAYAMKAMFRNENGNSISQIRSIMGTPGNWGGTWGFLNSSNATAFVNNWDTERSGDSMNAANKTGAVPNDTIGSKRYDLANILMLAWPYGDVQMHSGFNFTNRDADAPTASPFDAAGNPKINQDWDFVHRWSDISNMVAFRNVTNGQGVDSFTTGTVNQIAFNRGAKGFVAINNEFSAWNATLQTLLPAGTYCNVTRGVLNAAQTDCTGEKITVAANGTVSLSIPANGGSLVPAVALHINQKVSGGGGGTPTCTSVPVTFRVSNANTVLGQNVYVAGNRAELGNWTPSAVNLLTIQGSGANVPWSRTIQLPPSTPIQFKFMKSGAVANVWERNQATGSGNREATTPACGSSLTLDVGAFQF</sequence>
<accession>A0A923HRA7</accession>
<gene>
    <name evidence="15" type="ORF">H8K36_14700</name>
</gene>
<dbReference type="AlphaFoldDB" id="A0A923HRA7"/>
<dbReference type="Gene3D" id="2.60.40.1180">
    <property type="entry name" value="Golgi alpha-mannosidase II"/>
    <property type="match status" value="1"/>
</dbReference>
<dbReference type="SMART" id="SM01065">
    <property type="entry name" value="CBM_2"/>
    <property type="match status" value="1"/>
</dbReference>
<evidence type="ECO:0000256" key="4">
    <source>
        <dbReference type="ARBA" id="ARBA00012595"/>
    </source>
</evidence>
<evidence type="ECO:0000256" key="2">
    <source>
        <dbReference type="ARBA" id="ARBA00001913"/>
    </source>
</evidence>
<dbReference type="EC" id="3.2.1.1" evidence="4 12"/>
<feature type="domain" description="CBM20" evidence="14">
    <location>
        <begin position="517"/>
        <end position="628"/>
    </location>
</feature>
<evidence type="ECO:0000256" key="10">
    <source>
        <dbReference type="ARBA" id="ARBA00023295"/>
    </source>
</evidence>
<dbReference type="SMART" id="SM00642">
    <property type="entry name" value="Aamy"/>
    <property type="match status" value="1"/>
</dbReference>
<dbReference type="Pfam" id="PF00128">
    <property type="entry name" value="Alpha-amylase"/>
    <property type="match status" value="1"/>
</dbReference>
<name>A0A923HRA7_9BURK</name>
<evidence type="ECO:0000256" key="12">
    <source>
        <dbReference type="RuleBase" id="RU361134"/>
    </source>
</evidence>
<keyword evidence="16" id="KW-1185">Reference proteome</keyword>
<dbReference type="SMART" id="SM00632">
    <property type="entry name" value="Aamy_C"/>
    <property type="match status" value="1"/>
</dbReference>
<reference evidence="15" key="1">
    <citation type="submission" date="2020-08" db="EMBL/GenBank/DDBJ databases">
        <title>Novel species isolated from subtropical streams in China.</title>
        <authorList>
            <person name="Lu H."/>
        </authorList>
    </citation>
    <scope>NUCLEOTIDE SEQUENCE</scope>
    <source>
        <strain evidence="15">LX22W</strain>
    </source>
</reference>
<feature type="signal peptide" evidence="13">
    <location>
        <begin position="1"/>
        <end position="30"/>
    </location>
</feature>
<evidence type="ECO:0000256" key="5">
    <source>
        <dbReference type="ARBA" id="ARBA00017303"/>
    </source>
</evidence>
<keyword evidence="6" id="KW-0479">Metal-binding</keyword>
<dbReference type="InterPro" id="IPR002044">
    <property type="entry name" value="CBM20"/>
</dbReference>
<dbReference type="InterPro" id="IPR006046">
    <property type="entry name" value="Alpha_amylase"/>
</dbReference>
<evidence type="ECO:0000259" key="14">
    <source>
        <dbReference type="PROSITE" id="PS51166"/>
    </source>
</evidence>
<dbReference type="Pfam" id="PF00686">
    <property type="entry name" value="CBM_20"/>
    <property type="match status" value="1"/>
</dbReference>
<dbReference type="InterPro" id="IPR031319">
    <property type="entry name" value="A-amylase_C"/>
</dbReference>
<dbReference type="GO" id="GO:2001070">
    <property type="term" value="F:starch binding"/>
    <property type="evidence" value="ECO:0007669"/>
    <property type="project" value="InterPro"/>
</dbReference>
<dbReference type="PRINTS" id="PR00110">
    <property type="entry name" value="ALPHAAMYLASE"/>
</dbReference>
<evidence type="ECO:0000256" key="6">
    <source>
        <dbReference type="ARBA" id="ARBA00022723"/>
    </source>
</evidence>
<dbReference type="PROSITE" id="PS51166">
    <property type="entry name" value="CBM20"/>
    <property type="match status" value="1"/>
</dbReference>
<keyword evidence="7 12" id="KW-0378">Hydrolase</keyword>
<dbReference type="GO" id="GO:0004556">
    <property type="term" value="F:alpha-amylase activity"/>
    <property type="evidence" value="ECO:0007669"/>
    <property type="project" value="UniProtKB-UniRule"/>
</dbReference>
<dbReference type="Pfam" id="PF02806">
    <property type="entry name" value="Alpha-amylase_C"/>
    <property type="match status" value="1"/>
</dbReference>
<keyword evidence="8" id="KW-0106">Calcium</keyword>
<dbReference type="EMBL" id="JACOFZ010000006">
    <property type="protein sequence ID" value="MBC3882636.1"/>
    <property type="molecule type" value="Genomic_DNA"/>
</dbReference>
<keyword evidence="13" id="KW-0732">Signal</keyword>